<organism evidence="2 3">
    <name type="scientific">Pseudohalocynthiibacter aestuariivivens</name>
    <dbReference type="NCBI Taxonomy" id="1591409"/>
    <lineage>
        <taxon>Bacteria</taxon>
        <taxon>Pseudomonadati</taxon>
        <taxon>Pseudomonadota</taxon>
        <taxon>Alphaproteobacteria</taxon>
        <taxon>Rhodobacterales</taxon>
        <taxon>Paracoccaceae</taxon>
        <taxon>Pseudohalocynthiibacter</taxon>
    </lineage>
</organism>
<dbReference type="InterPro" id="IPR036197">
    <property type="entry name" value="NarG-like_sf"/>
</dbReference>
<comment type="caution">
    <text evidence="2">The sequence shown here is derived from an EMBL/GenBank/DDBJ whole genome shotgun (WGS) entry which is preliminary data.</text>
</comment>
<dbReference type="EMBL" id="JBHMEA010000016">
    <property type="protein sequence ID" value="MFB9231202.1"/>
    <property type="molecule type" value="Genomic_DNA"/>
</dbReference>
<dbReference type="RefSeq" id="WP_213889054.1">
    <property type="nucleotide sequence ID" value="NZ_JAGFNU010000005.1"/>
</dbReference>
<dbReference type="SUPFAM" id="SSF103501">
    <property type="entry name" value="Respiratory nitrate reductase 1 gamma chain"/>
    <property type="match status" value="1"/>
</dbReference>
<keyword evidence="1" id="KW-0472">Membrane</keyword>
<evidence type="ECO:0000313" key="3">
    <source>
        <dbReference type="Proteomes" id="UP001589683"/>
    </source>
</evidence>
<evidence type="ECO:0000313" key="2">
    <source>
        <dbReference type="EMBL" id="MFB9231202.1"/>
    </source>
</evidence>
<feature type="transmembrane region" description="Helical" evidence="1">
    <location>
        <begin position="69"/>
        <end position="91"/>
    </location>
</feature>
<protein>
    <submittedName>
        <fullName evidence="2">Uncharacterized protein</fullName>
    </submittedName>
</protein>
<sequence length="139" mass="15351">MVATKLKKSIHAARKTIFAALVNQLHKRKEMIPFKSDLVSAKGFLEVVKVCKLAWLKPKGDKTLGDVRVWGGEMVFILLLLAVAVTGLMLYAVGGSVLMPALLTLHLGAILAFFLLMPFSKMVHGFYRLTSLVRDAQLK</sequence>
<name>A0ABV5JCL9_9RHOB</name>
<keyword evidence="1" id="KW-0812">Transmembrane</keyword>
<reference evidence="2 3" key="1">
    <citation type="submission" date="2024-09" db="EMBL/GenBank/DDBJ databases">
        <authorList>
            <person name="Sun Q."/>
            <person name="Mori K."/>
        </authorList>
    </citation>
    <scope>NUCLEOTIDE SEQUENCE [LARGE SCALE GENOMIC DNA]</scope>
    <source>
        <strain evidence="2 3">CECT 8726</strain>
    </source>
</reference>
<keyword evidence="3" id="KW-1185">Reference proteome</keyword>
<gene>
    <name evidence="2" type="ORF">ACFFUT_05310</name>
</gene>
<evidence type="ECO:0000256" key="1">
    <source>
        <dbReference type="SAM" id="Phobius"/>
    </source>
</evidence>
<keyword evidence="1" id="KW-1133">Transmembrane helix</keyword>
<accession>A0ABV5JCL9</accession>
<feature type="transmembrane region" description="Helical" evidence="1">
    <location>
        <begin position="97"/>
        <end position="119"/>
    </location>
</feature>
<dbReference type="Proteomes" id="UP001589683">
    <property type="component" value="Unassembled WGS sequence"/>
</dbReference>
<proteinExistence type="predicted"/>